<dbReference type="Proteomes" id="UP000746612">
    <property type="component" value="Unassembled WGS sequence"/>
</dbReference>
<evidence type="ECO:0000313" key="3">
    <source>
        <dbReference type="Proteomes" id="UP000746612"/>
    </source>
</evidence>
<dbReference type="EMBL" id="CAJPIJ010000082">
    <property type="protein sequence ID" value="CAG1970456.1"/>
    <property type="molecule type" value="Genomic_DNA"/>
</dbReference>
<name>A0A2H3GH70_GIBZA</name>
<gene>
    <name evidence="2" type="ORF">FUG_LOCUS202870</name>
    <name evidence="1" type="ORF">MDCFG202_LOCUS86036</name>
</gene>
<dbReference type="Gene3D" id="3.10.450.50">
    <property type="match status" value="1"/>
</dbReference>
<evidence type="ECO:0000313" key="1">
    <source>
        <dbReference type="EMBL" id="CAG1970456.1"/>
    </source>
</evidence>
<dbReference type="GO" id="GO:0030638">
    <property type="term" value="P:polyketide metabolic process"/>
    <property type="evidence" value="ECO:0007669"/>
    <property type="project" value="InterPro"/>
</dbReference>
<dbReference type="InterPro" id="IPR032710">
    <property type="entry name" value="NTF2-like_dom_sf"/>
</dbReference>
<dbReference type="Pfam" id="PF07366">
    <property type="entry name" value="SnoaL"/>
    <property type="match status" value="1"/>
</dbReference>
<dbReference type="EMBL" id="CAAKMV010000123">
    <property type="protein sequence ID" value="VIO56233.1"/>
    <property type="molecule type" value="Genomic_DNA"/>
</dbReference>
<evidence type="ECO:0008006" key="4">
    <source>
        <dbReference type="Google" id="ProtNLM"/>
    </source>
</evidence>
<accession>A0A2H3GH70</accession>
<evidence type="ECO:0000313" key="2">
    <source>
        <dbReference type="EMBL" id="VIO56233.1"/>
    </source>
</evidence>
<sequence length="280" mass="31785">MSHLLWRSEIVHSFEAILSASCEEQWDRLESSVQSTVAVNNTPLQRETFIANLRSDVGNNNISSKLDSSVVDVNAQAIAARVIKTESSSSEESSATQSVQYQEIVLAWFTDGRLSAIKSLQDNDARRARQNSAMGTPARLLENPIPATVDLDSTYRQYIGSINEKTMEATFETFCKPSVTHNTHKKTIAEYIYLIQESQEAIQGLYFDIQDLIVDEDTGRVAARLEFTGVPVKTWTDAEPNGQSVKFHEHVMYWFEQGRIHWVWSIVDLDTYREQCRVKN</sequence>
<reference evidence="1" key="2">
    <citation type="submission" date="2021-03" db="EMBL/GenBank/DDBJ databases">
        <authorList>
            <person name="Alouane T."/>
            <person name="Langin T."/>
            <person name="Bonhomme L."/>
        </authorList>
    </citation>
    <scope>NUCLEOTIDE SEQUENCE</scope>
    <source>
        <strain evidence="1">MDC_Fg202</strain>
    </source>
</reference>
<protein>
    <recommendedName>
        <fullName evidence="4">SnoaL-like domain-containing protein</fullName>
    </recommendedName>
</protein>
<reference evidence="2" key="1">
    <citation type="submission" date="2019-04" db="EMBL/GenBank/DDBJ databases">
        <authorList>
            <person name="Melise S."/>
            <person name="Noan J."/>
            <person name="Okalmin O."/>
        </authorList>
    </citation>
    <scope>NUCLEOTIDE SEQUENCE</scope>
    <source>
        <strain evidence="2">FN9</strain>
    </source>
</reference>
<dbReference type="AlphaFoldDB" id="A0A2H3GH70"/>
<proteinExistence type="predicted"/>
<dbReference type="InterPro" id="IPR009959">
    <property type="entry name" value="Cyclase_SnoaL-like"/>
</dbReference>
<dbReference type="SUPFAM" id="SSF54427">
    <property type="entry name" value="NTF2-like"/>
    <property type="match status" value="1"/>
</dbReference>
<organism evidence="1 3">
    <name type="scientific">Gibberella zeae</name>
    <name type="common">Wheat head blight fungus</name>
    <name type="synonym">Fusarium graminearum</name>
    <dbReference type="NCBI Taxonomy" id="5518"/>
    <lineage>
        <taxon>Eukaryota</taxon>
        <taxon>Fungi</taxon>
        <taxon>Dikarya</taxon>
        <taxon>Ascomycota</taxon>
        <taxon>Pezizomycotina</taxon>
        <taxon>Sordariomycetes</taxon>
        <taxon>Hypocreomycetidae</taxon>
        <taxon>Hypocreales</taxon>
        <taxon>Nectriaceae</taxon>
        <taxon>Fusarium</taxon>
    </lineage>
</organism>